<proteinExistence type="predicted"/>
<accession>A0A7I8W7F2</accession>
<evidence type="ECO:0000313" key="1">
    <source>
        <dbReference type="EMBL" id="CAD5124456.1"/>
    </source>
</evidence>
<name>A0A7I8W7F2_9ANNE</name>
<sequence>MLLLDYGKYAHLPLKETTVRIRSVKKVRTERKLRSCLETIHANDSRLFANDVAIRQVQTVYYGEHLQPEEIFGGRTKRREISKEAVSLEAGKA</sequence>
<dbReference type="AlphaFoldDB" id="A0A7I8W7F2"/>
<keyword evidence="2" id="KW-1185">Reference proteome</keyword>
<gene>
    <name evidence="1" type="ORF">DGYR_LOCUS11998</name>
</gene>
<comment type="caution">
    <text evidence="1">The sequence shown here is derived from an EMBL/GenBank/DDBJ whole genome shotgun (WGS) entry which is preliminary data.</text>
</comment>
<protein>
    <submittedName>
        <fullName evidence="1">DgyrCDS12738</fullName>
    </submittedName>
</protein>
<organism evidence="1 2">
    <name type="scientific">Dimorphilus gyrociliatus</name>
    <dbReference type="NCBI Taxonomy" id="2664684"/>
    <lineage>
        <taxon>Eukaryota</taxon>
        <taxon>Metazoa</taxon>
        <taxon>Spiralia</taxon>
        <taxon>Lophotrochozoa</taxon>
        <taxon>Annelida</taxon>
        <taxon>Polychaeta</taxon>
        <taxon>Polychaeta incertae sedis</taxon>
        <taxon>Dinophilidae</taxon>
        <taxon>Dimorphilus</taxon>
    </lineage>
</organism>
<evidence type="ECO:0000313" key="2">
    <source>
        <dbReference type="Proteomes" id="UP000549394"/>
    </source>
</evidence>
<reference evidence="1 2" key="1">
    <citation type="submission" date="2020-08" db="EMBL/GenBank/DDBJ databases">
        <authorList>
            <person name="Hejnol A."/>
        </authorList>
    </citation>
    <scope>NUCLEOTIDE SEQUENCE [LARGE SCALE GENOMIC DNA]</scope>
</reference>
<dbReference type="Proteomes" id="UP000549394">
    <property type="component" value="Unassembled WGS sequence"/>
</dbReference>
<dbReference type="EMBL" id="CAJFCJ010000021">
    <property type="protein sequence ID" value="CAD5124456.1"/>
    <property type="molecule type" value="Genomic_DNA"/>
</dbReference>